<feature type="transmembrane region" description="Helical" evidence="1">
    <location>
        <begin position="384"/>
        <end position="400"/>
    </location>
</feature>
<keyword evidence="1" id="KW-0812">Transmembrane</keyword>
<evidence type="ECO:0000313" key="2">
    <source>
        <dbReference type="EMBL" id="AWI79097.1"/>
    </source>
</evidence>
<name>A0A2U8GZF8_9RHOO</name>
<feature type="transmembrane region" description="Helical" evidence="1">
    <location>
        <begin position="281"/>
        <end position="300"/>
    </location>
</feature>
<proteinExistence type="predicted"/>
<feature type="transmembrane region" description="Helical" evidence="1">
    <location>
        <begin position="312"/>
        <end position="332"/>
    </location>
</feature>
<evidence type="ECO:0000256" key="1">
    <source>
        <dbReference type="SAM" id="Phobius"/>
    </source>
</evidence>
<reference evidence="2 3" key="1">
    <citation type="submission" date="2017-06" db="EMBL/GenBank/DDBJ databases">
        <title>Azoarcus sp. TSNA42 complete genome sequence.</title>
        <authorList>
            <person name="Woo J.-H."/>
            <person name="Kim H.-S."/>
        </authorList>
    </citation>
    <scope>NUCLEOTIDE SEQUENCE [LARGE SCALE GENOMIC DNA]</scope>
    <source>
        <strain evidence="2 3">TSNA42</strain>
    </source>
</reference>
<evidence type="ECO:0008006" key="4">
    <source>
        <dbReference type="Google" id="ProtNLM"/>
    </source>
</evidence>
<dbReference type="Proteomes" id="UP000244902">
    <property type="component" value="Chromosome"/>
</dbReference>
<dbReference type="InterPro" id="IPR032809">
    <property type="entry name" value="Put_HupE_UreJ"/>
</dbReference>
<evidence type="ECO:0000313" key="3">
    <source>
        <dbReference type="Proteomes" id="UP000244902"/>
    </source>
</evidence>
<keyword evidence="1" id="KW-1133">Transmembrane helix</keyword>
<feature type="transmembrane region" description="Helical" evidence="1">
    <location>
        <begin position="344"/>
        <end position="372"/>
    </location>
</feature>
<dbReference type="Pfam" id="PF13795">
    <property type="entry name" value="HupE_UreJ_2"/>
    <property type="match status" value="1"/>
</dbReference>
<accession>A0A2U8GZF8</accession>
<dbReference type="AlphaFoldDB" id="A0A2U8GZF8"/>
<protein>
    <recommendedName>
        <fullName evidence="4">HupE/UreJ family protein</fullName>
    </recommendedName>
</protein>
<sequence length="411" mass="43382">MVLSCSSMARAHFQDFMARIVHVVPHDGALRVYVQMPLAMVLLPHDWSVGGGQPPPHFLDTDERGQLVVDGAALRRDTSLLQARLGRALQIDGAYGSLEGARIDTLTARDPFTFLPAIERNVGDGVTVYDDVSVDLADAVVSMRLRFPRPLPGVQSVLSGSPLEWPELAERAVNIVRIHREDSSVGSHQSVGSLSSTFDIEAARAATAGGGGAQAAEPQPGFLNFIEGGVHHVLGGLDHVLLILLLVLGASSVAQFARTSLAFTLGHSITLCAGALGGLNALAWFAPGVEVAIAASIVYAGWRVMSGREKPLLAPAVFCVGLVHGFGFSFALTDAAASLAGNLAGLIVGFNLGIELGQIALSLVAAPVLYLLRRYWRSPHFANGRVLALPCTAIASFWVIERGVALMQVLP</sequence>
<organism evidence="2 3">
    <name type="scientific">Parazoarcus communis</name>
    <dbReference type="NCBI Taxonomy" id="41977"/>
    <lineage>
        <taxon>Bacteria</taxon>
        <taxon>Pseudomonadati</taxon>
        <taxon>Pseudomonadota</taxon>
        <taxon>Betaproteobacteria</taxon>
        <taxon>Rhodocyclales</taxon>
        <taxon>Zoogloeaceae</taxon>
        <taxon>Parazoarcus</taxon>
    </lineage>
</organism>
<gene>
    <name evidence="2" type="ORF">CEW87_06800</name>
</gene>
<keyword evidence="1" id="KW-0472">Membrane</keyword>
<dbReference type="EMBL" id="CP022188">
    <property type="protein sequence ID" value="AWI79097.1"/>
    <property type="molecule type" value="Genomic_DNA"/>
</dbReference>